<dbReference type="InterPro" id="IPR025275">
    <property type="entry name" value="DUF4015"/>
</dbReference>
<sequence>RQYLPLTDAITIGELVREIRQLNGIRDSLIHPRQPLLIPLSQSTPVKATTVPKQPDFEARGIYINRFSMACQKMTRLLDRLIVSGGNTVILDGKDMSGRLSYPSRVALANEIGADASPVINDPAKLFHYLHQKGLHVSVRLVLFYDPLLAAKKPEVALQAIGTENQQTEIGKLEWVDPHQEVVQEYNLDIAKELAEMGVDEIQFDYIRFPTEKIFQNANCSLDEQGIPRYEIIADFLARARKALAPYKVLLSVDVFGIVAWGRLEDIR</sequence>
<feature type="non-terminal residue" evidence="2">
    <location>
        <position position="268"/>
    </location>
</feature>
<protein>
    <recommendedName>
        <fullName evidence="1">DUF4015 domain-containing protein</fullName>
    </recommendedName>
</protein>
<dbReference type="Pfam" id="PF13200">
    <property type="entry name" value="DUF4015"/>
    <property type="match status" value="1"/>
</dbReference>
<comment type="caution">
    <text evidence="2">The sequence shown here is derived from an EMBL/GenBank/DDBJ whole genome shotgun (WGS) entry which is preliminary data.</text>
</comment>
<proteinExistence type="predicted"/>
<dbReference type="Gene3D" id="3.20.20.80">
    <property type="entry name" value="Glycosidases"/>
    <property type="match status" value="1"/>
</dbReference>
<name>X1TNU0_9ZZZZ</name>
<evidence type="ECO:0000313" key="2">
    <source>
        <dbReference type="EMBL" id="GAI93021.1"/>
    </source>
</evidence>
<dbReference type="InterPro" id="IPR017853">
    <property type="entry name" value="GH"/>
</dbReference>
<feature type="domain" description="DUF4015" evidence="1">
    <location>
        <begin position="61"/>
        <end position="263"/>
    </location>
</feature>
<accession>X1TNU0</accession>
<dbReference type="EMBL" id="BARW01021878">
    <property type="protein sequence ID" value="GAI93021.1"/>
    <property type="molecule type" value="Genomic_DNA"/>
</dbReference>
<gene>
    <name evidence="2" type="ORF">S12H4_36664</name>
</gene>
<dbReference type="AlphaFoldDB" id="X1TNU0"/>
<dbReference type="SUPFAM" id="SSF51445">
    <property type="entry name" value="(Trans)glycosidases"/>
    <property type="match status" value="1"/>
</dbReference>
<feature type="non-terminal residue" evidence="2">
    <location>
        <position position="1"/>
    </location>
</feature>
<reference evidence="2" key="1">
    <citation type="journal article" date="2014" name="Front. Microbiol.">
        <title>High frequency of phylogenetically diverse reductive dehalogenase-homologous genes in deep subseafloor sedimentary metagenomes.</title>
        <authorList>
            <person name="Kawai M."/>
            <person name="Futagami T."/>
            <person name="Toyoda A."/>
            <person name="Takaki Y."/>
            <person name="Nishi S."/>
            <person name="Hori S."/>
            <person name="Arai W."/>
            <person name="Tsubouchi T."/>
            <person name="Morono Y."/>
            <person name="Uchiyama I."/>
            <person name="Ito T."/>
            <person name="Fujiyama A."/>
            <person name="Inagaki F."/>
            <person name="Takami H."/>
        </authorList>
    </citation>
    <scope>NUCLEOTIDE SEQUENCE</scope>
    <source>
        <strain evidence="2">Expedition CK06-06</strain>
    </source>
</reference>
<evidence type="ECO:0000259" key="1">
    <source>
        <dbReference type="Pfam" id="PF13200"/>
    </source>
</evidence>
<organism evidence="2">
    <name type="scientific">marine sediment metagenome</name>
    <dbReference type="NCBI Taxonomy" id="412755"/>
    <lineage>
        <taxon>unclassified sequences</taxon>
        <taxon>metagenomes</taxon>
        <taxon>ecological metagenomes</taxon>
    </lineage>
</organism>